<comment type="caution">
    <text evidence="3">The sequence shown here is derived from an EMBL/GenBank/DDBJ whole genome shotgun (WGS) entry which is preliminary data.</text>
</comment>
<feature type="domain" description="PHR" evidence="2">
    <location>
        <begin position="99"/>
        <end position="225"/>
    </location>
</feature>
<dbReference type="Pfam" id="PF08005">
    <property type="entry name" value="PHR"/>
    <property type="match status" value="1"/>
</dbReference>
<dbReference type="PANTHER" id="PTHR45774:SF3">
    <property type="entry name" value="BTB (POZ) DOMAIN-CONTAINING 2B-RELATED"/>
    <property type="match status" value="1"/>
</dbReference>
<sequence length="229" mass="26234">MVKWATKRNHSERNQSIRDCLGDLLYLIRFPAMEQNYFTRNVSKKGILMENEIINVYQSKTDEERHSSIFISERRHYMLRFKRCFVDDRSVAALECTSKDDSVDFETSFDGKLCSVLLFGPKSFCGYTDVTIKILSGNSVLSTTQKNKLNSHKKIYEIPLNFPVEVRKQSRYTIVVNMRGPKTYKGKYYKPICKGDGLSLTFLPPSISSPTTTSENSGQIPGLGFDVYT</sequence>
<gene>
    <name evidence="3" type="ORF">MEDL_37491</name>
</gene>
<evidence type="ECO:0000313" key="4">
    <source>
        <dbReference type="Proteomes" id="UP000683360"/>
    </source>
</evidence>
<evidence type="ECO:0000259" key="2">
    <source>
        <dbReference type="Pfam" id="PF08005"/>
    </source>
</evidence>
<dbReference type="AlphaFoldDB" id="A0A8S3T031"/>
<name>A0A8S3T031_MYTED</name>
<protein>
    <recommendedName>
        <fullName evidence="2">PHR domain-containing protein</fullName>
    </recommendedName>
</protein>
<dbReference type="OrthoDB" id="9979965at2759"/>
<dbReference type="Proteomes" id="UP000683360">
    <property type="component" value="Unassembled WGS sequence"/>
</dbReference>
<accession>A0A8S3T031</accession>
<proteinExistence type="predicted"/>
<evidence type="ECO:0000313" key="3">
    <source>
        <dbReference type="EMBL" id="CAG2224275.1"/>
    </source>
</evidence>
<dbReference type="PANTHER" id="PTHR45774">
    <property type="entry name" value="BTB/POZ DOMAIN-CONTAINING"/>
    <property type="match status" value="1"/>
</dbReference>
<organism evidence="3 4">
    <name type="scientific">Mytilus edulis</name>
    <name type="common">Blue mussel</name>
    <dbReference type="NCBI Taxonomy" id="6550"/>
    <lineage>
        <taxon>Eukaryota</taxon>
        <taxon>Metazoa</taxon>
        <taxon>Spiralia</taxon>
        <taxon>Lophotrochozoa</taxon>
        <taxon>Mollusca</taxon>
        <taxon>Bivalvia</taxon>
        <taxon>Autobranchia</taxon>
        <taxon>Pteriomorphia</taxon>
        <taxon>Mytilida</taxon>
        <taxon>Mytiloidea</taxon>
        <taxon>Mytilidae</taxon>
        <taxon>Mytilinae</taxon>
        <taxon>Mytilus</taxon>
    </lineage>
</organism>
<dbReference type="InterPro" id="IPR012983">
    <property type="entry name" value="PHR"/>
</dbReference>
<dbReference type="InterPro" id="IPR038648">
    <property type="entry name" value="PHR_sf"/>
</dbReference>
<feature type="region of interest" description="Disordered" evidence="1">
    <location>
        <begin position="209"/>
        <end position="229"/>
    </location>
</feature>
<reference evidence="3" key="1">
    <citation type="submission" date="2021-03" db="EMBL/GenBank/DDBJ databases">
        <authorList>
            <person name="Bekaert M."/>
        </authorList>
    </citation>
    <scope>NUCLEOTIDE SEQUENCE</scope>
</reference>
<dbReference type="EMBL" id="CAJPWZ010001799">
    <property type="protein sequence ID" value="CAG2224275.1"/>
    <property type="molecule type" value="Genomic_DNA"/>
</dbReference>
<keyword evidence="4" id="KW-1185">Reference proteome</keyword>
<dbReference type="Gene3D" id="2.60.120.820">
    <property type="entry name" value="PHR domain"/>
    <property type="match status" value="1"/>
</dbReference>
<evidence type="ECO:0000256" key="1">
    <source>
        <dbReference type="SAM" id="MobiDB-lite"/>
    </source>
</evidence>